<dbReference type="CDD" id="cd06342">
    <property type="entry name" value="PBP1_ABC_LIVBP-like"/>
    <property type="match status" value="1"/>
</dbReference>
<dbReference type="InterPro" id="IPR028081">
    <property type="entry name" value="Leu-bd"/>
</dbReference>
<dbReference type="PANTHER" id="PTHR47151">
    <property type="entry name" value="LEU/ILE/VAL-BINDING ABC TRANSPORTER SUBUNIT"/>
    <property type="match status" value="1"/>
</dbReference>
<organism evidence="3">
    <name type="scientific">marine sediment metagenome</name>
    <dbReference type="NCBI Taxonomy" id="412755"/>
    <lineage>
        <taxon>unclassified sequences</taxon>
        <taxon>metagenomes</taxon>
        <taxon>ecological metagenomes</taxon>
    </lineage>
</organism>
<accession>A0A0F9TRU9</accession>
<feature type="domain" description="Leucine-binding protein" evidence="2">
    <location>
        <begin position="26"/>
        <end position="366"/>
    </location>
</feature>
<comment type="caution">
    <text evidence="3">The sequence shown here is derived from an EMBL/GenBank/DDBJ whole genome shotgun (WGS) entry which is preliminary data.</text>
</comment>
<dbReference type="Pfam" id="PF13458">
    <property type="entry name" value="Peripla_BP_6"/>
    <property type="match status" value="1"/>
</dbReference>
<keyword evidence="1" id="KW-0732">Signal</keyword>
<evidence type="ECO:0000313" key="3">
    <source>
        <dbReference type="EMBL" id="KKN51821.1"/>
    </source>
</evidence>
<evidence type="ECO:0000259" key="2">
    <source>
        <dbReference type="Pfam" id="PF13458"/>
    </source>
</evidence>
<dbReference type="PANTHER" id="PTHR47151:SF2">
    <property type="entry name" value="AMINO ACID BINDING PROTEIN"/>
    <property type="match status" value="1"/>
</dbReference>
<dbReference type="InterPro" id="IPR028082">
    <property type="entry name" value="Peripla_BP_I"/>
</dbReference>
<dbReference type="AlphaFoldDB" id="A0A0F9TRU9"/>
<sequence length="375" mass="39836">MIKLRLALATAALSLSMAGVAVADSVTFGVQAPITGQYANEGQGIEKAVKLIAKQLNEAGGLLGKDVKVVSCDDEGKATQAALCGRDLANQEVFAVIGSYTSGATAASQPVLDRANILQTSDGTAEQLTQKGYKLFFRNAPPNSAEAEFTGEYLVNAKEYKRIAIIKDHSSFAKGLGEATAAAVEKQGGNIVFDGFITAGSQDYRSILTKIKSENPDIIYFSGYYSDGGLIRSQQASLNIDADFVGGDANQNVKFAEIAGGAAEGSVIINVPAPANLPYPEAKQFLQDYQDAYGESPPSIFTLTNTDGMRAIVKAVQETESFDPEKVAAYLHELRDFPGFTGPLGFDENGERLGSAFQAFEVQADGTYKTVYPQQ</sequence>
<gene>
    <name evidence="3" type="ORF">LCGC14_0618720</name>
</gene>
<dbReference type="SUPFAM" id="SSF53822">
    <property type="entry name" value="Periplasmic binding protein-like I"/>
    <property type="match status" value="1"/>
</dbReference>
<name>A0A0F9TRU9_9ZZZZ</name>
<proteinExistence type="predicted"/>
<evidence type="ECO:0000256" key="1">
    <source>
        <dbReference type="ARBA" id="ARBA00022729"/>
    </source>
</evidence>
<protein>
    <recommendedName>
        <fullName evidence="2">Leucine-binding protein domain-containing protein</fullName>
    </recommendedName>
</protein>
<dbReference type="Gene3D" id="3.40.50.2300">
    <property type="match status" value="2"/>
</dbReference>
<reference evidence="3" key="1">
    <citation type="journal article" date="2015" name="Nature">
        <title>Complex archaea that bridge the gap between prokaryotes and eukaryotes.</title>
        <authorList>
            <person name="Spang A."/>
            <person name="Saw J.H."/>
            <person name="Jorgensen S.L."/>
            <person name="Zaremba-Niedzwiedzka K."/>
            <person name="Martijn J."/>
            <person name="Lind A.E."/>
            <person name="van Eijk R."/>
            <person name="Schleper C."/>
            <person name="Guy L."/>
            <person name="Ettema T.J."/>
        </authorList>
    </citation>
    <scope>NUCLEOTIDE SEQUENCE</scope>
</reference>
<dbReference type="EMBL" id="LAZR01001047">
    <property type="protein sequence ID" value="KKN51821.1"/>
    <property type="molecule type" value="Genomic_DNA"/>
</dbReference>